<keyword evidence="1" id="KW-0472">Membrane</keyword>
<evidence type="ECO:0000256" key="1">
    <source>
        <dbReference type="SAM" id="Phobius"/>
    </source>
</evidence>
<name>A3IHQ7_9CHRO</name>
<keyword evidence="3" id="KW-1185">Reference proteome</keyword>
<evidence type="ECO:0000313" key="2">
    <source>
        <dbReference type="EMBL" id="EAZ93339.1"/>
    </source>
</evidence>
<keyword evidence="1" id="KW-1133">Transmembrane helix</keyword>
<accession>A3IHQ7</accession>
<proteinExistence type="predicted"/>
<feature type="transmembrane region" description="Helical" evidence="1">
    <location>
        <begin position="9"/>
        <end position="25"/>
    </location>
</feature>
<comment type="caution">
    <text evidence="2">The sequence shown here is derived from an EMBL/GenBank/DDBJ whole genome shotgun (WGS) entry which is preliminary data.</text>
</comment>
<evidence type="ECO:0000313" key="3">
    <source>
        <dbReference type="Proteomes" id="UP000003781"/>
    </source>
</evidence>
<sequence length="26" mass="3237">MRLLVDQSILRSLIYITFYFLFLHFS</sequence>
<dbReference type="AlphaFoldDB" id="A3IHQ7"/>
<dbReference type="EMBL" id="AAXW01000002">
    <property type="protein sequence ID" value="EAZ93339.1"/>
    <property type="molecule type" value="Genomic_DNA"/>
</dbReference>
<protein>
    <submittedName>
        <fullName evidence="2">Uncharacterized protein</fullName>
    </submittedName>
</protein>
<keyword evidence="1" id="KW-0812">Transmembrane</keyword>
<reference evidence="2 3" key="1">
    <citation type="submission" date="2007-03" db="EMBL/GenBank/DDBJ databases">
        <authorList>
            <person name="Stal L."/>
            <person name="Ferriera S."/>
            <person name="Johnson J."/>
            <person name="Kravitz S."/>
            <person name="Beeson K."/>
            <person name="Sutton G."/>
            <person name="Rogers Y.-H."/>
            <person name="Friedman R."/>
            <person name="Frazier M."/>
            <person name="Venter J.C."/>
        </authorList>
    </citation>
    <scope>NUCLEOTIDE SEQUENCE [LARGE SCALE GENOMIC DNA]</scope>
    <source>
        <strain evidence="2 3">CCY0110</strain>
    </source>
</reference>
<dbReference type="Proteomes" id="UP000003781">
    <property type="component" value="Unassembled WGS sequence"/>
</dbReference>
<organism evidence="2 3">
    <name type="scientific">Crocosphaera chwakensis CCY0110</name>
    <dbReference type="NCBI Taxonomy" id="391612"/>
    <lineage>
        <taxon>Bacteria</taxon>
        <taxon>Bacillati</taxon>
        <taxon>Cyanobacteriota</taxon>
        <taxon>Cyanophyceae</taxon>
        <taxon>Oscillatoriophycideae</taxon>
        <taxon>Chroococcales</taxon>
        <taxon>Aphanothecaceae</taxon>
        <taxon>Crocosphaera</taxon>
        <taxon>Crocosphaera chwakensis</taxon>
    </lineage>
</organism>
<gene>
    <name evidence="2" type="ORF">CY0110_16127</name>
</gene>